<reference evidence="3" key="1">
    <citation type="submission" date="2021-01" db="EMBL/GenBank/DDBJ databases">
        <title>Modified the classification status of verrucomicrobia.</title>
        <authorList>
            <person name="Feng X."/>
        </authorList>
    </citation>
    <scope>NUCLEOTIDE SEQUENCE</scope>
    <source>
        <strain evidence="3">KCTC 22041</strain>
    </source>
</reference>
<evidence type="ECO:0000256" key="1">
    <source>
        <dbReference type="PROSITE-ProRule" id="PRU00339"/>
    </source>
</evidence>
<comment type="caution">
    <text evidence="3">The sequence shown here is derived from an EMBL/GenBank/DDBJ whole genome shotgun (WGS) entry which is preliminary data.</text>
</comment>
<feature type="compositionally biased region" description="Polar residues" evidence="2">
    <location>
        <begin position="66"/>
        <end position="81"/>
    </location>
</feature>
<feature type="repeat" description="TPR" evidence="1">
    <location>
        <begin position="450"/>
        <end position="483"/>
    </location>
</feature>
<dbReference type="SUPFAM" id="SSF48452">
    <property type="entry name" value="TPR-like"/>
    <property type="match status" value="1"/>
</dbReference>
<evidence type="ECO:0000313" key="4">
    <source>
        <dbReference type="Proteomes" id="UP000603141"/>
    </source>
</evidence>
<keyword evidence="4" id="KW-1185">Reference proteome</keyword>
<feature type="compositionally biased region" description="Basic and acidic residues" evidence="2">
    <location>
        <begin position="90"/>
        <end position="106"/>
    </location>
</feature>
<dbReference type="Gene3D" id="1.25.40.10">
    <property type="entry name" value="Tetratricopeptide repeat domain"/>
    <property type="match status" value="2"/>
</dbReference>
<dbReference type="RefSeq" id="WP_200266581.1">
    <property type="nucleotide sequence ID" value="NZ_JAENIJ010000001.1"/>
</dbReference>
<dbReference type="InterPro" id="IPR019734">
    <property type="entry name" value="TPR_rpt"/>
</dbReference>
<name>A0A934S1Z4_9BACT</name>
<dbReference type="EMBL" id="JAENIJ010000001">
    <property type="protein sequence ID" value="MBK1880916.1"/>
    <property type="molecule type" value="Genomic_DNA"/>
</dbReference>
<protein>
    <submittedName>
        <fullName evidence="3">Tetratricopeptide repeat protein</fullName>
    </submittedName>
</protein>
<feature type="compositionally biased region" description="Polar residues" evidence="2">
    <location>
        <begin position="43"/>
        <end position="54"/>
    </location>
</feature>
<proteinExistence type="predicted"/>
<evidence type="ECO:0000313" key="3">
    <source>
        <dbReference type="EMBL" id="MBK1880916.1"/>
    </source>
</evidence>
<accession>A0A934S1Z4</accession>
<organism evidence="3 4">
    <name type="scientific">Luteolibacter pohnpeiensis</name>
    <dbReference type="NCBI Taxonomy" id="454153"/>
    <lineage>
        <taxon>Bacteria</taxon>
        <taxon>Pseudomonadati</taxon>
        <taxon>Verrucomicrobiota</taxon>
        <taxon>Verrucomicrobiia</taxon>
        <taxon>Verrucomicrobiales</taxon>
        <taxon>Verrucomicrobiaceae</taxon>
        <taxon>Luteolibacter</taxon>
    </lineage>
</organism>
<feature type="region of interest" description="Disordered" evidence="2">
    <location>
        <begin position="28"/>
        <end position="159"/>
    </location>
</feature>
<sequence>MKILHTVGHLFLSLVLLSAEIEARGESRFKGADGSRKKPTPPQRSSNQRRSPMTGSKIVRPKTKPTQKPAQRPQTRPSTKPATKPIQRPELQKPDTHPSKIPDRNPIKKPTSKIPDRGDGAPNRRPVIKQPGKTKPATLPGMVTYPKHPSNKKPGDTIKFDRDKINISRDRNNLHIDQINIGRRNVGLNRPNTLPARKPDWNPNKWGGNKGVWGNRISVGNDINIKIDRHFQNNQNFSYRPDYWGSRPWWGAGAYHDWHHGHWNYGWNSHYYHHHWWYNDDDFASGFMWGIAVWSLGNMIYDMGYQSYHNPYPAPPVQNTYITYTEPVSVAAASHPPGDEGEVALAEEKSDTALTRSMDAFKSGDYSAASKAIDEALAYTPSDVTLHEFRALVFFALGKYADATGILNPVLASGPGWSWDTMIGFYPTESEYDTQLRKLEAYAKNSPDRADAHFLLGYHYMVCGHMEEAYQEFEITTKLQPADSIALQLRDLTKNSLPDAGEPESGMITESQPSPIPSEKLVGTWVSDRGPDGKIFFTLQESGDYLWKYTSPSGDNELSGTYGLDDKGLLILTADDSQMVSAVTLNDDNHFHFNLIGAPDGDPGLEFTKS</sequence>
<dbReference type="Proteomes" id="UP000603141">
    <property type="component" value="Unassembled WGS sequence"/>
</dbReference>
<gene>
    <name evidence="3" type="ORF">JIN85_00735</name>
</gene>
<dbReference type="InterPro" id="IPR011990">
    <property type="entry name" value="TPR-like_helical_dom_sf"/>
</dbReference>
<keyword evidence="1" id="KW-0802">TPR repeat</keyword>
<evidence type="ECO:0000256" key="2">
    <source>
        <dbReference type="SAM" id="MobiDB-lite"/>
    </source>
</evidence>
<dbReference type="Pfam" id="PF13432">
    <property type="entry name" value="TPR_16"/>
    <property type="match status" value="1"/>
</dbReference>
<dbReference type="PROSITE" id="PS50005">
    <property type="entry name" value="TPR"/>
    <property type="match status" value="1"/>
</dbReference>
<dbReference type="AlphaFoldDB" id="A0A934S1Z4"/>